<dbReference type="Proteomes" id="UP001320831">
    <property type="component" value="Unassembled WGS sequence"/>
</dbReference>
<dbReference type="Pfam" id="PF06764">
    <property type="entry name" value="DUF1223"/>
    <property type="match status" value="1"/>
</dbReference>
<accession>A0ABT2LPG8</accession>
<organism evidence="1 2">
    <name type="scientific">Chelativorans salis</name>
    <dbReference type="NCBI Taxonomy" id="2978478"/>
    <lineage>
        <taxon>Bacteria</taxon>
        <taxon>Pseudomonadati</taxon>
        <taxon>Pseudomonadota</taxon>
        <taxon>Alphaproteobacteria</taxon>
        <taxon>Hyphomicrobiales</taxon>
        <taxon>Phyllobacteriaceae</taxon>
        <taxon>Chelativorans</taxon>
    </lineage>
</organism>
<dbReference type="PANTHER" id="PTHR36057:SF1">
    <property type="entry name" value="LIPOPROTEIN LIPID ATTACHMENT SITE-LIKE PROTEIN, PUTATIVE (DUF1223)-RELATED"/>
    <property type="match status" value="1"/>
</dbReference>
<gene>
    <name evidence="1" type="ORF">N5A92_15560</name>
</gene>
<dbReference type="InterPro" id="IPR010634">
    <property type="entry name" value="DUF1223"/>
</dbReference>
<name>A0ABT2LPG8_9HYPH</name>
<dbReference type="RefSeq" id="WP_260904394.1">
    <property type="nucleotide sequence ID" value="NZ_JAOCZP010000004.1"/>
</dbReference>
<dbReference type="PANTHER" id="PTHR36057">
    <property type="match status" value="1"/>
</dbReference>
<dbReference type="InterPro" id="IPR036249">
    <property type="entry name" value="Thioredoxin-like_sf"/>
</dbReference>
<evidence type="ECO:0000313" key="1">
    <source>
        <dbReference type="EMBL" id="MCT7376451.1"/>
    </source>
</evidence>
<dbReference type="EMBL" id="JAOCZP010000004">
    <property type="protein sequence ID" value="MCT7376451.1"/>
    <property type="molecule type" value="Genomic_DNA"/>
</dbReference>
<sequence length="253" mass="27674">MRTFPARIHVSAMKLTILLLVLIIPFHIQAAERPAGVVELFTSQGCSSCPPADALLAELAERDDVVALAYHVDYWDYLGWKDEMATPENSARQRAYGETFDRSVYTPQVVVNGQRDIVGSHRKEIYAAIDKGSEGNAALPVDVDISSSNGSVFVNVGAAETAPADTHIVVVYYKPRRVVSIRGGENRGRSIEYRNIVTSFQTVGMWHGKAMRLELPKSEMVKKGGHCAVLLQSFDAEGRPGAILGAARTAESW</sequence>
<proteinExistence type="predicted"/>
<dbReference type="SUPFAM" id="SSF52833">
    <property type="entry name" value="Thioredoxin-like"/>
    <property type="match status" value="1"/>
</dbReference>
<reference evidence="1 2" key="1">
    <citation type="submission" date="2022-09" db="EMBL/GenBank/DDBJ databases">
        <title>Chelativorans salina sp. nov., a novel slightly halophilic bacterium isolated from a saline lake sediment enrichment.</title>
        <authorList>
            <person name="Gao L."/>
            <person name="Fang B.-Z."/>
            <person name="Li W.-J."/>
        </authorList>
    </citation>
    <scope>NUCLEOTIDE SEQUENCE [LARGE SCALE GENOMIC DNA]</scope>
    <source>
        <strain evidence="1 2">EGI FJ00035</strain>
    </source>
</reference>
<evidence type="ECO:0000313" key="2">
    <source>
        <dbReference type="Proteomes" id="UP001320831"/>
    </source>
</evidence>
<keyword evidence="2" id="KW-1185">Reference proteome</keyword>
<comment type="caution">
    <text evidence="1">The sequence shown here is derived from an EMBL/GenBank/DDBJ whole genome shotgun (WGS) entry which is preliminary data.</text>
</comment>
<protein>
    <submittedName>
        <fullName evidence="1">DUF1223 domain-containing protein</fullName>
    </submittedName>
</protein>